<dbReference type="InterPro" id="IPR050490">
    <property type="entry name" value="Bact_solute-bd_prot1"/>
</dbReference>
<dbReference type="EMBL" id="JACCBU010000001">
    <property type="protein sequence ID" value="NYE74220.1"/>
    <property type="molecule type" value="Genomic_DNA"/>
</dbReference>
<sequence>METLTRRSLIMGASAAAVIGGAATLTGCGTSGGENTDARRVGDGELPTFAEAAGVKPDLPSGYPGGMHGFFSYPAEPTAPVEPPLSGGKITALTYTFDPVAPGLAENPLWQKVNQGLGAELDITYAPSADYRQRFATTIAGGDLPDLVTIYGSVQQLPGLLRSQFTDLSEHLAGDAIKDYPNLAGLATESWRETVIEGSIWGIPIARPPIGGAMFVRKDLLDQQGLAVQPKDFAEFKELLIALTDERNSRWACGDPAGVLGLITSMLGIPSLWIEEGGKFTANIETEQYAKALADARGLVEAGVFHPDGMTATNNQRNDWFTAGRTPLVQGGFVGYSKYEMWGAEVPGFELATMLPVGYDSSTEPVHNRGTVMQAMTVIKKSDPARVKELLKALDWLASPFGSSEYLTRKFGIEGETYVLEGTDPILNSRGQNLKLVPFGYISDGPQVIYDPGQRRIAEARFAYQEKALAMTLPDPTIGLYSETEATKTAQIGKALEDHRTEILIGRKPLDSWTEAVSSWRKAGGDQIREDYQTAFAAK</sequence>
<proteinExistence type="inferred from homology"/>
<accession>A0A7Y9LES8</accession>
<dbReference type="AlphaFoldDB" id="A0A7Y9LES8"/>
<evidence type="ECO:0000256" key="1">
    <source>
        <dbReference type="ARBA" id="ARBA00004196"/>
    </source>
</evidence>
<dbReference type="GO" id="GO:0030313">
    <property type="term" value="C:cell envelope"/>
    <property type="evidence" value="ECO:0007669"/>
    <property type="project" value="UniProtKB-SubCell"/>
</dbReference>
<dbReference type="Gene3D" id="3.40.190.10">
    <property type="entry name" value="Periplasmic binding protein-like II"/>
    <property type="match status" value="1"/>
</dbReference>
<evidence type="ECO:0000256" key="3">
    <source>
        <dbReference type="ARBA" id="ARBA00022448"/>
    </source>
</evidence>
<dbReference type="Proteomes" id="UP000569914">
    <property type="component" value="Unassembled WGS sequence"/>
</dbReference>
<comment type="caution">
    <text evidence="5">The sequence shown here is derived from an EMBL/GenBank/DDBJ whole genome shotgun (WGS) entry which is preliminary data.</text>
</comment>
<evidence type="ECO:0000256" key="2">
    <source>
        <dbReference type="ARBA" id="ARBA00008520"/>
    </source>
</evidence>
<evidence type="ECO:0000313" key="5">
    <source>
        <dbReference type="EMBL" id="NYE74220.1"/>
    </source>
</evidence>
<gene>
    <name evidence="5" type="ORF">BKA15_005549</name>
</gene>
<dbReference type="PANTHER" id="PTHR43649:SF31">
    <property type="entry name" value="SN-GLYCEROL-3-PHOSPHATE-BINDING PERIPLASMIC PROTEIN UGPB"/>
    <property type="match status" value="1"/>
</dbReference>
<evidence type="ECO:0000256" key="4">
    <source>
        <dbReference type="ARBA" id="ARBA00022729"/>
    </source>
</evidence>
<evidence type="ECO:0000313" key="6">
    <source>
        <dbReference type="Proteomes" id="UP000569914"/>
    </source>
</evidence>
<comment type="similarity">
    <text evidence="2">Belongs to the bacterial solute-binding protein 1 family.</text>
</comment>
<organism evidence="5 6">
    <name type="scientific">Microlunatus parietis</name>
    <dbReference type="NCBI Taxonomy" id="682979"/>
    <lineage>
        <taxon>Bacteria</taxon>
        <taxon>Bacillati</taxon>
        <taxon>Actinomycetota</taxon>
        <taxon>Actinomycetes</taxon>
        <taxon>Propionibacteriales</taxon>
        <taxon>Propionibacteriaceae</taxon>
        <taxon>Microlunatus</taxon>
    </lineage>
</organism>
<keyword evidence="3" id="KW-0813">Transport</keyword>
<dbReference type="RefSeq" id="WP_179756367.1">
    <property type="nucleotide sequence ID" value="NZ_JACCBU010000001.1"/>
</dbReference>
<dbReference type="SUPFAM" id="SSF53850">
    <property type="entry name" value="Periplasmic binding protein-like II"/>
    <property type="match status" value="1"/>
</dbReference>
<dbReference type="PANTHER" id="PTHR43649">
    <property type="entry name" value="ARABINOSE-BINDING PROTEIN-RELATED"/>
    <property type="match status" value="1"/>
</dbReference>
<keyword evidence="6" id="KW-1185">Reference proteome</keyword>
<dbReference type="InterPro" id="IPR006059">
    <property type="entry name" value="SBP"/>
</dbReference>
<name>A0A7Y9LES8_9ACTN</name>
<dbReference type="PROSITE" id="PS51257">
    <property type="entry name" value="PROKAR_LIPOPROTEIN"/>
    <property type="match status" value="1"/>
</dbReference>
<keyword evidence="4" id="KW-0732">Signal</keyword>
<dbReference type="Pfam" id="PF01547">
    <property type="entry name" value="SBP_bac_1"/>
    <property type="match status" value="1"/>
</dbReference>
<protein>
    <submittedName>
        <fullName evidence="5">Putative aldouronate transport system substrate-binding protein</fullName>
    </submittedName>
</protein>
<reference evidence="5 6" key="1">
    <citation type="submission" date="2020-07" db="EMBL/GenBank/DDBJ databases">
        <title>Sequencing the genomes of 1000 actinobacteria strains.</title>
        <authorList>
            <person name="Klenk H.-P."/>
        </authorList>
    </citation>
    <scope>NUCLEOTIDE SEQUENCE [LARGE SCALE GENOMIC DNA]</scope>
    <source>
        <strain evidence="5 6">DSM 22083</strain>
    </source>
</reference>
<comment type="subcellular location">
    <subcellularLocation>
        <location evidence="1">Cell envelope</location>
    </subcellularLocation>
</comment>